<keyword evidence="4" id="KW-0798">TonB box</keyword>
<dbReference type="Gene3D" id="2.170.130.10">
    <property type="entry name" value="TonB-dependent receptor, plug domain"/>
    <property type="match status" value="1"/>
</dbReference>
<dbReference type="RefSeq" id="WP_091494750.1">
    <property type="nucleotide sequence ID" value="NZ_FOMH01000007.1"/>
</dbReference>
<dbReference type="OrthoDB" id="9768470at2"/>
<feature type="signal peptide" evidence="5">
    <location>
        <begin position="1"/>
        <end position="20"/>
    </location>
</feature>
<evidence type="ECO:0000256" key="2">
    <source>
        <dbReference type="ARBA" id="ARBA00023136"/>
    </source>
</evidence>
<dbReference type="PANTHER" id="PTHR40980:SF5">
    <property type="entry name" value="TONB-DEPENDENT RECEPTOR"/>
    <property type="match status" value="1"/>
</dbReference>
<dbReference type="Pfam" id="PF13715">
    <property type="entry name" value="CarbopepD_reg_2"/>
    <property type="match status" value="1"/>
</dbReference>
<dbReference type="Pfam" id="PF07715">
    <property type="entry name" value="Plug"/>
    <property type="match status" value="1"/>
</dbReference>
<dbReference type="InterPro" id="IPR000531">
    <property type="entry name" value="Beta-barrel_TonB"/>
</dbReference>
<evidence type="ECO:0000256" key="4">
    <source>
        <dbReference type="RuleBase" id="RU003357"/>
    </source>
</evidence>
<evidence type="ECO:0000259" key="7">
    <source>
        <dbReference type="Pfam" id="PF07715"/>
    </source>
</evidence>
<evidence type="ECO:0000313" key="9">
    <source>
        <dbReference type="Proteomes" id="UP000199672"/>
    </source>
</evidence>
<accession>A0A1I1S6W2</accession>
<keyword evidence="8" id="KW-0675">Receptor</keyword>
<dbReference type="InterPro" id="IPR008969">
    <property type="entry name" value="CarboxyPept-like_regulatory"/>
</dbReference>
<dbReference type="GO" id="GO:0009279">
    <property type="term" value="C:cell outer membrane"/>
    <property type="evidence" value="ECO:0007669"/>
    <property type="project" value="UniProtKB-SubCell"/>
</dbReference>
<dbReference type="EMBL" id="FOMH01000007">
    <property type="protein sequence ID" value="SFD40318.1"/>
    <property type="molecule type" value="Genomic_DNA"/>
</dbReference>
<dbReference type="Pfam" id="PF00593">
    <property type="entry name" value="TonB_dep_Rec_b-barrel"/>
    <property type="match status" value="1"/>
</dbReference>
<proteinExistence type="inferred from homology"/>
<evidence type="ECO:0000256" key="3">
    <source>
        <dbReference type="ARBA" id="ARBA00023237"/>
    </source>
</evidence>
<gene>
    <name evidence="8" type="ORF">SAMN05216297_107276</name>
</gene>
<name>A0A1I1S6W2_9FLAO</name>
<evidence type="ECO:0000256" key="1">
    <source>
        <dbReference type="ARBA" id="ARBA00004442"/>
    </source>
</evidence>
<keyword evidence="5" id="KW-0732">Signal</keyword>
<dbReference type="SUPFAM" id="SSF49464">
    <property type="entry name" value="Carboxypeptidase regulatory domain-like"/>
    <property type="match status" value="1"/>
</dbReference>
<dbReference type="Gene3D" id="2.60.40.1120">
    <property type="entry name" value="Carboxypeptidase-like, regulatory domain"/>
    <property type="match status" value="1"/>
</dbReference>
<dbReference type="InterPro" id="IPR012910">
    <property type="entry name" value="Plug_dom"/>
</dbReference>
<feature type="domain" description="TonB-dependent receptor-like beta-barrel" evidence="6">
    <location>
        <begin position="452"/>
        <end position="883"/>
    </location>
</feature>
<reference evidence="9" key="1">
    <citation type="submission" date="2016-10" db="EMBL/GenBank/DDBJ databases">
        <authorList>
            <person name="Varghese N."/>
            <person name="Submissions S."/>
        </authorList>
    </citation>
    <scope>NUCLEOTIDE SEQUENCE [LARGE SCALE GENOMIC DNA]</scope>
    <source>
        <strain evidence="9">CGMCC 1.10370</strain>
    </source>
</reference>
<organism evidence="8 9">
    <name type="scientific">Flavobacterium phragmitis</name>
    <dbReference type="NCBI Taxonomy" id="739143"/>
    <lineage>
        <taxon>Bacteria</taxon>
        <taxon>Pseudomonadati</taxon>
        <taxon>Bacteroidota</taxon>
        <taxon>Flavobacteriia</taxon>
        <taxon>Flavobacteriales</taxon>
        <taxon>Flavobacteriaceae</taxon>
        <taxon>Flavobacterium</taxon>
    </lineage>
</organism>
<comment type="subcellular location">
    <subcellularLocation>
        <location evidence="1 4">Cell outer membrane</location>
    </subcellularLocation>
</comment>
<dbReference type="Proteomes" id="UP000199672">
    <property type="component" value="Unassembled WGS sequence"/>
</dbReference>
<dbReference type="SUPFAM" id="SSF56935">
    <property type="entry name" value="Porins"/>
    <property type="match status" value="1"/>
</dbReference>
<dbReference type="Gene3D" id="2.40.170.20">
    <property type="entry name" value="TonB-dependent receptor, beta-barrel domain"/>
    <property type="match status" value="1"/>
</dbReference>
<evidence type="ECO:0000313" key="8">
    <source>
        <dbReference type="EMBL" id="SFD40318.1"/>
    </source>
</evidence>
<keyword evidence="2 4" id="KW-0472">Membrane</keyword>
<comment type="similarity">
    <text evidence="4">Belongs to the TonB-dependent receptor family.</text>
</comment>
<keyword evidence="9" id="KW-1185">Reference proteome</keyword>
<protein>
    <submittedName>
        <fullName evidence="8">Outer membrane receptor proteins, mostly Fe transport</fullName>
    </submittedName>
</protein>
<evidence type="ECO:0000256" key="5">
    <source>
        <dbReference type="SAM" id="SignalP"/>
    </source>
</evidence>
<sequence length="918" mass="101813">MKFNLRFLFIALFICAISFAQNKGTISGVLTDKDMNNDPLPFANVLIKGTNISVNTDVDGKYSLSVNPGNYTLVFSFLGYESVETPVAVKGSETVVINQALSSGSYTLKDVVVQASTGSKQKETALLLEQKNAVDIKQSIGAQELSRKGVSDVAAAVSKTTGITKQEGSGNIFVRGLGDRYNSTTMNGLPIPSNDPEKKNINLEIFSTDILEYVSIDKVYSSKLYGDFAGGNVDIISKDYKGNGYFKIELGSNVNTNALAENDFKLQRGISSFGFDNPSIPNSPLTQYNYNTLQMDGKNPIAGSIGLSGGKSFNVGDNGKLSFFATANFSNEYNSIRNATAKGGVNGAGVANKDFYSYTDMGYQTNSTGLLNVGYKINSDNKVSFNTVYINTSSQSKEEYAGYIVDLANNGNGLIRRFNYEKNSLWINQLLGDHKLSDRSKLNWGASYNIIDGSMPDRAQNTFRNEPTGYVLSSISRPDNHRYFQKLKEDELAGNLSVDYKFNKNSDDEYKGKFTLGASGRIKNRNFEASQFNFLSQPGYTNTIVDPNNLDLFYNETNLNNGYFNISTFRGNSQVPNALDPQTYDGKQTIFGGYLNTEYKFNPKLTAVLGLRAESIRQDVDWNTQLGDVGSDKLDKFAFLPSLTMKYELNEKQNLRLGFSKTYTLPQFKERALFVYEEVLQVKVGNPYLYESDDYNLDLKWEMFPTSDELISFTAFGKYILNPMNEVTIASSSNDISYINTGDYGYVAGAEVEYRKTLFNFDDVNTKKLSAGINASYLHTSQELNADKVDKETDYQVVFTNTKSQFTGASDLLLNADLSYLAEWDNDRSLNTTVAYTYFSDRINAIGTNGRGDLVDKAFGSLDFIAKSKLNKNLGLDFVVKNILDPKINRVQENASGDVNVLSYKKGLGLSFKLNYTF</sequence>
<dbReference type="InterPro" id="IPR037066">
    <property type="entry name" value="Plug_dom_sf"/>
</dbReference>
<evidence type="ECO:0000259" key="6">
    <source>
        <dbReference type="Pfam" id="PF00593"/>
    </source>
</evidence>
<dbReference type="STRING" id="739143.SAMN05216297_107276"/>
<feature type="chain" id="PRO_5011761517" evidence="5">
    <location>
        <begin position="21"/>
        <end position="918"/>
    </location>
</feature>
<keyword evidence="3" id="KW-0998">Cell outer membrane</keyword>
<dbReference type="InterPro" id="IPR036942">
    <property type="entry name" value="Beta-barrel_TonB_sf"/>
</dbReference>
<dbReference type="AlphaFoldDB" id="A0A1I1S6W2"/>
<dbReference type="PANTHER" id="PTHR40980">
    <property type="entry name" value="PLUG DOMAIN-CONTAINING PROTEIN"/>
    <property type="match status" value="1"/>
</dbReference>
<feature type="domain" description="TonB-dependent receptor plug" evidence="7">
    <location>
        <begin position="137"/>
        <end position="231"/>
    </location>
</feature>